<evidence type="ECO:0000313" key="10">
    <source>
        <dbReference type="EMBL" id="WOS75724.1"/>
    </source>
</evidence>
<keyword evidence="2 9" id="KW-0808">Transferase</keyword>
<dbReference type="PANTHER" id="PTHR10509">
    <property type="entry name" value="O-METHYLTRANSFERASE-RELATED"/>
    <property type="match status" value="1"/>
</dbReference>
<evidence type="ECO:0000256" key="1">
    <source>
        <dbReference type="ARBA" id="ARBA00022603"/>
    </source>
</evidence>
<dbReference type="PROSITE" id="PS51682">
    <property type="entry name" value="SAM_OMT_I"/>
    <property type="match status" value="1"/>
</dbReference>
<dbReference type="CDD" id="cd02440">
    <property type="entry name" value="AdoMet_MTases"/>
    <property type="match status" value="1"/>
</dbReference>
<evidence type="ECO:0000313" key="6">
    <source>
        <dbReference type="EMBL" id="MZZ11797.1"/>
    </source>
</evidence>
<evidence type="ECO:0000313" key="13">
    <source>
        <dbReference type="Proteomes" id="UP000270834"/>
    </source>
</evidence>
<reference evidence="5 15" key="7">
    <citation type="submission" date="2019-11" db="EMBL/GenBank/DDBJ databases">
        <title>Genomes of ocular Pseudomonas aeruginosa isolates.</title>
        <authorList>
            <person name="Khan M."/>
            <person name="Rice S.A."/>
            <person name="Willcox M.D.P."/>
            <person name="Stapleton F."/>
        </authorList>
    </citation>
    <scope>NUCLEOTIDE SEQUENCE [LARGE SCALE GENOMIC DNA]</scope>
    <source>
        <strain evidence="5 15">PA221</strain>
    </source>
</reference>
<evidence type="ECO:0000313" key="15">
    <source>
        <dbReference type="Proteomes" id="UP000433532"/>
    </source>
</evidence>
<dbReference type="Proteomes" id="UP000433532">
    <property type="component" value="Unassembled WGS sequence"/>
</dbReference>
<evidence type="ECO:0000313" key="8">
    <source>
        <dbReference type="EMBL" id="RMS64433.1"/>
    </source>
</evidence>
<dbReference type="Proteomes" id="UP000194857">
    <property type="component" value="Unassembled WGS sequence"/>
</dbReference>
<dbReference type="EMBL" id="RBSQ01000129">
    <property type="protein sequence ID" value="RMS64433.1"/>
    <property type="molecule type" value="Genomic_DNA"/>
</dbReference>
<dbReference type="GO" id="GO:0008171">
    <property type="term" value="F:O-methyltransferase activity"/>
    <property type="evidence" value="ECO:0007669"/>
    <property type="project" value="InterPro"/>
</dbReference>
<dbReference type="EMBL" id="WXZT01000003">
    <property type="protein sequence ID" value="MZZ11797.1"/>
    <property type="molecule type" value="Genomic_DNA"/>
</dbReference>
<reference evidence="6" key="8">
    <citation type="submission" date="2020-01" db="EMBL/GenBank/DDBJ databases">
        <title>Bacteria Cultured from War Wounds Associated with the Conflict in Eastern Ukraine.</title>
        <authorList>
            <person name="Snesrud E."/>
            <person name="Galac M.R."/>
            <person name="Mc Gann P."/>
            <person name="Valentine K."/>
            <person name="Viacheslav K."/>
        </authorList>
    </citation>
    <scope>NUCLEOTIDE SEQUENCE</scope>
    <source>
        <strain evidence="6">VNMU148</strain>
    </source>
</reference>
<reference evidence="9 14" key="6">
    <citation type="submission" date="2019-01" db="EMBL/GenBank/DDBJ databases">
        <title>The Pseudomonas aeruginosa pan-genome provides new insights on its population structure, horizontal gene transfer and pathogenicity.</title>
        <authorList>
            <person name="Freschi L."/>
            <person name="Vincent A.T."/>
            <person name="Jeukens J."/>
            <person name="Emond-Rheault J.-G."/>
            <person name="Kukavica-Ibrulj I."/>
            <person name="Dupont M.-J."/>
            <person name="Charette S.J."/>
            <person name="Boyle B."/>
            <person name="Levesque R.C."/>
        </authorList>
    </citation>
    <scope>NUCLEOTIDE SEQUENCE [LARGE SCALE GENOMIC DNA]</scope>
    <source>
        <strain evidence="9 14">PA-W36</strain>
    </source>
</reference>
<dbReference type="Gene3D" id="3.40.50.150">
    <property type="entry name" value="Vaccinia Virus protein VP39"/>
    <property type="match status" value="1"/>
</dbReference>
<dbReference type="Proteomes" id="UP001297540">
    <property type="component" value="Chromosome"/>
</dbReference>
<dbReference type="GO" id="GO:0032259">
    <property type="term" value="P:methylation"/>
    <property type="evidence" value="ECO:0007669"/>
    <property type="project" value="UniProtKB-KW"/>
</dbReference>
<accession>A0A072ZMF1</accession>
<dbReference type="PANTHER" id="PTHR10509:SF14">
    <property type="entry name" value="CAFFEOYL-COA O-METHYLTRANSFERASE 3-RELATED"/>
    <property type="match status" value="1"/>
</dbReference>
<evidence type="ECO:0000313" key="11">
    <source>
        <dbReference type="Proteomes" id="UP000045039"/>
    </source>
</evidence>
<dbReference type="Proteomes" id="UP000284767">
    <property type="component" value="Unassembled WGS sequence"/>
</dbReference>
<reference evidence="10" key="9">
    <citation type="submission" date="2023-06" db="EMBL/GenBank/DDBJ databases">
        <authorList>
            <consortium name="Clinical and Environmental Microbiology Branch: Whole genome sequencing antimicrobial resistance pathogens in the healthcare setting"/>
        </authorList>
    </citation>
    <scope>NUCLEOTIDE SEQUENCE</scope>
    <source>
        <strain evidence="10">2021CK-01020</strain>
    </source>
</reference>
<dbReference type="InterPro" id="IPR050362">
    <property type="entry name" value="Cation-dep_OMT"/>
</dbReference>
<dbReference type="EMBL" id="NFFZ01000003">
    <property type="protein sequence ID" value="OTI64018.1"/>
    <property type="molecule type" value="Genomic_DNA"/>
</dbReference>
<name>A0A072ZMF1_PSEAI</name>
<evidence type="ECO:0000313" key="7">
    <source>
        <dbReference type="EMBL" id="OTI64018.1"/>
    </source>
</evidence>
<protein>
    <submittedName>
        <fullName evidence="4 9">O-methyltransferase</fullName>
        <ecNumber evidence="4 10">2.1.1.-</ecNumber>
    </submittedName>
    <submittedName>
        <fullName evidence="5">SAM-dependent methyltransferase</fullName>
    </submittedName>
</protein>
<dbReference type="Pfam" id="PF01596">
    <property type="entry name" value="Methyltransf_3"/>
    <property type="match status" value="1"/>
</dbReference>
<keyword evidence="1 9" id="KW-0489">Methyltransferase</keyword>
<dbReference type="AlphaFoldDB" id="A0A072ZMF1"/>
<dbReference type="GO" id="GO:0008757">
    <property type="term" value="F:S-adenosylmethionine-dependent methyltransferase activity"/>
    <property type="evidence" value="ECO:0007669"/>
    <property type="project" value="TreeGrafter"/>
</dbReference>
<dbReference type="EMBL" id="CP136986">
    <property type="protein sequence ID" value="WOS75724.1"/>
    <property type="molecule type" value="Genomic_DNA"/>
</dbReference>
<dbReference type="Proteomes" id="UP000045039">
    <property type="component" value="Unassembled WGS sequence"/>
</dbReference>
<dbReference type="SUPFAM" id="SSF53335">
    <property type="entry name" value="S-adenosyl-L-methionine-dependent methyltransferases"/>
    <property type="match status" value="1"/>
</dbReference>
<reference evidence="4" key="1">
    <citation type="submission" date="2015-06" db="EMBL/GenBank/DDBJ databases">
        <authorList>
            <person name="Radhakrishnan R."/>
            <person name="Underwood A."/>
            <person name="Al-Shahib A."/>
        </authorList>
    </citation>
    <scope>NUCLEOTIDE SEQUENCE</scope>
    <source>
        <strain evidence="4">P19_London_7_VIM_2_05_10</strain>
    </source>
</reference>
<dbReference type="InterPro" id="IPR029063">
    <property type="entry name" value="SAM-dependent_MTases_sf"/>
</dbReference>
<reference evidence="11" key="2">
    <citation type="submission" date="2015-06" db="EMBL/GenBank/DDBJ databases">
        <authorList>
            <person name="Radhakrishnan Rajesh"/>
            <person name="Underwood Anthony"/>
            <person name="Al-Shahib Ali"/>
        </authorList>
    </citation>
    <scope>NUCLEOTIDE SEQUENCE [LARGE SCALE GENOMIC DNA]</scope>
    <source>
        <strain evidence="11">P19_London_7_VIM_2_05_10</strain>
    </source>
</reference>
<dbReference type="InterPro" id="IPR002935">
    <property type="entry name" value="SAM_O-MeTrfase"/>
</dbReference>
<gene>
    <name evidence="8" type="ORF">ALP65_03221</name>
    <name evidence="7" type="ORF">CAZ10_07320</name>
    <name evidence="5" type="ORF">GNQ48_03565</name>
    <name evidence="6" type="ORF">GUL26_06035</name>
    <name evidence="9" type="ORF">IPC1295_30225</name>
    <name evidence="10" type="ORF">L4V69_24830</name>
    <name evidence="4" type="ORF">PAERUG_P19_London_7_VIM_2_05_10_02156</name>
</gene>
<sequence>MTTRTLNLDDNLYRYLLDVSLRETPLMTRLREETAKLPNARWQIAPEQGQFIALLLTLIGARRALEVGTFTGYSALCMATALGEQGRLTCCDLPGDYHLTARRYWREAAVEERIELRLGPALETLRALLDEGLAGQFDLAFIDADKANYPEYLEAALALVRQGGLVLFDNVLWSGRVLEAQPKSADTRGIQQLNLALKNDARVDYSLLPIGDGLSVCRKR</sequence>
<evidence type="ECO:0000256" key="2">
    <source>
        <dbReference type="ARBA" id="ARBA00022679"/>
    </source>
</evidence>
<keyword evidence="3" id="KW-0949">S-adenosyl-L-methionine</keyword>
<dbReference type="EMBL" id="WOAD01000001">
    <property type="protein sequence ID" value="MUI34071.1"/>
    <property type="molecule type" value="Genomic_DNA"/>
</dbReference>
<dbReference type="RefSeq" id="WP_003086626.1">
    <property type="nucleotide sequence ID" value="NZ_AP014622.1"/>
</dbReference>
<dbReference type="Proteomes" id="UP000270834">
    <property type="component" value="Unassembled WGS sequence"/>
</dbReference>
<dbReference type="EC" id="2.1.1.-" evidence="4 10"/>
<dbReference type="Proteomes" id="UP000644192">
    <property type="component" value="Unassembled WGS sequence"/>
</dbReference>
<evidence type="ECO:0000313" key="5">
    <source>
        <dbReference type="EMBL" id="MUI34071.1"/>
    </source>
</evidence>
<reference evidence="7 12" key="3">
    <citation type="submission" date="2017-05" db="EMBL/GenBank/DDBJ databases">
        <authorList>
            <person name="Song R."/>
            <person name="Chenine A.L."/>
            <person name="Ruprecht R.M."/>
        </authorList>
    </citation>
    <scope>NUCLEOTIDE SEQUENCE [LARGE SCALE GENOMIC DNA]</scope>
    <source>
        <strain evidence="7 12">S567_C10_BS</strain>
    </source>
</reference>
<dbReference type="EMBL" id="NSNE01000027">
    <property type="protein sequence ID" value="RPM04701.1"/>
    <property type="molecule type" value="Genomic_DNA"/>
</dbReference>
<organism evidence="9 14">
    <name type="scientific">Pseudomonas aeruginosa</name>
    <dbReference type="NCBI Taxonomy" id="287"/>
    <lineage>
        <taxon>Bacteria</taxon>
        <taxon>Pseudomonadati</taxon>
        <taxon>Pseudomonadota</taxon>
        <taxon>Gammaproteobacteria</taxon>
        <taxon>Pseudomonadales</taxon>
        <taxon>Pseudomonadaceae</taxon>
        <taxon>Pseudomonas</taxon>
    </lineage>
</organism>
<evidence type="ECO:0000313" key="12">
    <source>
        <dbReference type="Proteomes" id="UP000194857"/>
    </source>
</evidence>
<evidence type="ECO:0000313" key="4">
    <source>
        <dbReference type="EMBL" id="CRO64032.1"/>
    </source>
</evidence>
<dbReference type="OMA" id="VCFEGVF"/>
<evidence type="ECO:0000256" key="3">
    <source>
        <dbReference type="ARBA" id="ARBA00022691"/>
    </source>
</evidence>
<evidence type="ECO:0000313" key="9">
    <source>
        <dbReference type="EMBL" id="RPM04701.1"/>
    </source>
</evidence>
<reference evidence="9 14" key="4">
    <citation type="submission" date="2017-08" db="EMBL/GenBank/DDBJ databases">
        <authorList>
            <person name="Feschi L."/>
            <person name="Jeukens J."/>
            <person name="Emond-Rheault J.-G."/>
            <person name="Kukavica-Ibrulj I."/>
            <person name="Boyle B."/>
            <person name="Levesque R.C."/>
        </authorList>
    </citation>
    <scope>NUCLEOTIDE SEQUENCE [LARGE SCALE GENOMIC DNA]</scope>
    <source>
        <strain evidence="9 14">PA-W36</strain>
    </source>
</reference>
<dbReference type="KEGG" id="paeb:NCGM1900_1384"/>
<proteinExistence type="predicted"/>
<accession>A0A1S1C4P2</accession>
<dbReference type="EMBL" id="CVVU01000122">
    <property type="protein sequence ID" value="CRO64032.1"/>
    <property type="molecule type" value="Genomic_DNA"/>
</dbReference>
<reference evidence="8 13" key="5">
    <citation type="submission" date="2018-08" db="EMBL/GenBank/DDBJ databases">
        <title>Recombination of ecologically and evolutionarily significant loci maintains genetic cohesion in the Pseudomonas syringae species complex.</title>
        <authorList>
            <person name="Dillon M."/>
            <person name="Thakur S."/>
            <person name="Almeida R.N.D."/>
            <person name="Weir B.S."/>
            <person name="Guttman D.S."/>
        </authorList>
    </citation>
    <scope>NUCLEOTIDE SEQUENCE [LARGE SCALE GENOMIC DNA]</scope>
    <source>
        <strain evidence="8 13">ICMP 7846</strain>
    </source>
</reference>
<dbReference type="SMR" id="A0A072ZMF1"/>
<reference evidence="10" key="10">
    <citation type="submission" date="2023-10" db="EMBL/GenBank/DDBJ databases">
        <title>Pathogen: clinical or host-associated sample.</title>
        <authorList>
            <person name="Hergert J."/>
            <person name="Casey R."/>
            <person name="Wagner J."/>
            <person name="Young E.L."/>
            <person name="Oakeson K.F."/>
        </authorList>
    </citation>
    <scope>NUCLEOTIDE SEQUENCE</scope>
    <source>
        <strain evidence="10">2021CK-01020</strain>
    </source>
</reference>
<evidence type="ECO:0000313" key="14">
    <source>
        <dbReference type="Proteomes" id="UP000284767"/>
    </source>
</evidence>